<organism evidence="3">
    <name type="scientific">Anisakis simplex</name>
    <name type="common">Herring worm</name>
    <dbReference type="NCBI Taxonomy" id="6269"/>
    <lineage>
        <taxon>Eukaryota</taxon>
        <taxon>Metazoa</taxon>
        <taxon>Ecdysozoa</taxon>
        <taxon>Nematoda</taxon>
        <taxon>Chromadorea</taxon>
        <taxon>Rhabditida</taxon>
        <taxon>Spirurina</taxon>
        <taxon>Ascaridomorpha</taxon>
        <taxon>Ascaridoidea</taxon>
        <taxon>Anisakidae</taxon>
        <taxon>Anisakis</taxon>
        <taxon>Anisakis simplex complex</taxon>
    </lineage>
</organism>
<evidence type="ECO:0000313" key="2">
    <source>
        <dbReference type="Proteomes" id="UP000267096"/>
    </source>
</evidence>
<dbReference type="EMBL" id="UYRR01035196">
    <property type="protein sequence ID" value="VDK63869.1"/>
    <property type="molecule type" value="Genomic_DNA"/>
</dbReference>
<reference evidence="3" key="1">
    <citation type="submission" date="2017-02" db="UniProtKB">
        <authorList>
            <consortium name="WormBaseParasite"/>
        </authorList>
    </citation>
    <scope>IDENTIFICATION</scope>
</reference>
<evidence type="ECO:0000313" key="3">
    <source>
        <dbReference type="WBParaSite" id="ASIM_0001882701-mRNA-1"/>
    </source>
</evidence>
<name>A0A0M3KCX5_ANISI</name>
<dbReference type="AlphaFoldDB" id="A0A0M3KCX5"/>
<gene>
    <name evidence="1" type="ORF">ASIM_LOCUS18225</name>
</gene>
<dbReference type="WBParaSite" id="ASIM_0001882701-mRNA-1">
    <property type="protein sequence ID" value="ASIM_0001882701-mRNA-1"/>
    <property type="gene ID" value="ASIM_0001882701"/>
</dbReference>
<sequence length="72" mass="8273">MLSVASNRYTPFYYDEAPSNDPFRSLPPSSPFTSYWQQQQERRPIIGANCYKHRCVLRITALHTVNLIGVLG</sequence>
<accession>A0A0M3KCX5</accession>
<keyword evidence="2" id="KW-1185">Reference proteome</keyword>
<protein>
    <submittedName>
        <fullName evidence="3">Ovule protein</fullName>
    </submittedName>
</protein>
<proteinExistence type="predicted"/>
<evidence type="ECO:0000313" key="1">
    <source>
        <dbReference type="EMBL" id="VDK63869.1"/>
    </source>
</evidence>
<reference evidence="1 2" key="2">
    <citation type="submission" date="2018-11" db="EMBL/GenBank/DDBJ databases">
        <authorList>
            <consortium name="Pathogen Informatics"/>
        </authorList>
    </citation>
    <scope>NUCLEOTIDE SEQUENCE [LARGE SCALE GENOMIC DNA]</scope>
</reference>
<dbReference type="Proteomes" id="UP000267096">
    <property type="component" value="Unassembled WGS sequence"/>
</dbReference>